<gene>
    <name evidence="3" type="ORF">CB5_LOCUS19392</name>
</gene>
<keyword evidence="2" id="KW-0812">Transmembrane</keyword>
<feature type="transmembrane region" description="Helical" evidence="2">
    <location>
        <begin position="280"/>
        <end position="300"/>
    </location>
</feature>
<dbReference type="EMBL" id="LR862153">
    <property type="protein sequence ID" value="CAD1836181.1"/>
    <property type="molecule type" value="Genomic_DNA"/>
</dbReference>
<dbReference type="PANTHER" id="PTHR36353">
    <property type="entry name" value="TRANSMEMBRANE PROTEIN"/>
    <property type="match status" value="1"/>
</dbReference>
<proteinExistence type="predicted"/>
<name>A0A6V7PZI0_ANACO</name>
<feature type="transmembrane region" description="Helical" evidence="2">
    <location>
        <begin position="344"/>
        <end position="365"/>
    </location>
</feature>
<feature type="region of interest" description="Disordered" evidence="1">
    <location>
        <begin position="65"/>
        <end position="167"/>
    </location>
</feature>
<feature type="transmembrane region" description="Helical" evidence="2">
    <location>
        <begin position="422"/>
        <end position="442"/>
    </location>
</feature>
<evidence type="ECO:0000313" key="3">
    <source>
        <dbReference type="EMBL" id="CAD1836181.1"/>
    </source>
</evidence>
<evidence type="ECO:0000256" key="1">
    <source>
        <dbReference type="SAM" id="MobiDB-lite"/>
    </source>
</evidence>
<accession>A0A6V7PZI0</accession>
<keyword evidence="2" id="KW-1133">Transmembrane helix</keyword>
<feature type="compositionally biased region" description="Low complexity" evidence="1">
    <location>
        <begin position="90"/>
        <end position="113"/>
    </location>
</feature>
<reference evidence="3" key="1">
    <citation type="submission" date="2020-07" db="EMBL/GenBank/DDBJ databases">
        <authorList>
            <person name="Lin J."/>
        </authorList>
    </citation>
    <scope>NUCLEOTIDE SEQUENCE</scope>
</reference>
<organism evidence="3">
    <name type="scientific">Ananas comosus var. bracteatus</name>
    <name type="common">red pineapple</name>
    <dbReference type="NCBI Taxonomy" id="296719"/>
    <lineage>
        <taxon>Eukaryota</taxon>
        <taxon>Viridiplantae</taxon>
        <taxon>Streptophyta</taxon>
        <taxon>Embryophyta</taxon>
        <taxon>Tracheophyta</taxon>
        <taxon>Spermatophyta</taxon>
        <taxon>Magnoliopsida</taxon>
        <taxon>Liliopsida</taxon>
        <taxon>Poales</taxon>
        <taxon>Bromeliaceae</taxon>
        <taxon>Bromelioideae</taxon>
        <taxon>Ananas</taxon>
    </lineage>
</organism>
<feature type="transmembrane region" description="Helical" evidence="2">
    <location>
        <begin position="217"/>
        <end position="250"/>
    </location>
</feature>
<feature type="compositionally biased region" description="Pro residues" evidence="1">
    <location>
        <begin position="72"/>
        <end position="89"/>
    </location>
</feature>
<dbReference type="Pfam" id="PF25105">
    <property type="entry name" value="DUF7813"/>
    <property type="match status" value="2"/>
</dbReference>
<protein>
    <submittedName>
        <fullName evidence="3">Uncharacterized protein</fullName>
    </submittedName>
</protein>
<evidence type="ECO:0000256" key="2">
    <source>
        <dbReference type="SAM" id="Phobius"/>
    </source>
</evidence>
<dbReference type="PANTHER" id="PTHR36353:SF1">
    <property type="entry name" value="TRANSMEMBRANE PROTEIN"/>
    <property type="match status" value="1"/>
</dbReference>
<keyword evidence="2" id="KW-0472">Membrane</keyword>
<feature type="compositionally biased region" description="Low complexity" evidence="1">
    <location>
        <begin position="123"/>
        <end position="135"/>
    </location>
</feature>
<sequence length="516" mass="55300">MADRSDPARFAARSAAGVVRRASRSFVLCLPSLLLSSLLLLSFRSALLAGTLILSSLPDRDPTVRSLLSRLSPPPSSPSAPPSSPPPPTSAAAPHPSSTSPAPEPSTTTSSPTPTSPAPPPATAAASPSTTAASAPTPPSSSSPAPAPPPPNPTRFASPPPTPPLLLLLPQPRPLLLLRRAAAAAAQIDGDDRHDRNLNLRALARGLDLDRRDAVAILYLIALLSSAHALAILGYVLTYASALGVVFLAVSNSYLRRPVPAADTFFSGARLGIQRLTAFVFLRWAARDALVQLLCFWFFADVPDQTDLFKLFVRAKLMPFSLTSGIGWPSSLGPHNSALSGFSFVWALLDSMVSVIFTVVPWVVVMDRNPRRPGRDAVKEGCFLVSLMPSQAILIKWSETLICGSLGRAVMVILAGKLFGGFLHSLAEVYFMVVWLVFYFAVRCKDAELEEGDLGRRIWRTASMPSDELPSLTFSVFVLFTGHSNQEEVLTPGVVAKNLSRRFDHRPSTCNSTLML</sequence>
<dbReference type="PRINTS" id="PR01217">
    <property type="entry name" value="PRICHEXTENSN"/>
</dbReference>
<dbReference type="InterPro" id="IPR056715">
    <property type="entry name" value="DUF7813"/>
</dbReference>
<feature type="compositionally biased region" description="Pro residues" evidence="1">
    <location>
        <begin position="136"/>
        <end position="164"/>
    </location>
</feature>
<dbReference type="AlphaFoldDB" id="A0A6V7PZI0"/>